<evidence type="ECO:0000256" key="4">
    <source>
        <dbReference type="SAM" id="MobiDB-lite"/>
    </source>
</evidence>
<dbReference type="SUPFAM" id="SSF48452">
    <property type="entry name" value="TPR-like"/>
    <property type="match status" value="1"/>
</dbReference>
<dbReference type="Gene3D" id="1.25.40.10">
    <property type="entry name" value="Tetratricopeptide repeat domain"/>
    <property type="match status" value="1"/>
</dbReference>
<protein>
    <submittedName>
        <fullName evidence="5">Tpr domain containing protein</fullName>
    </submittedName>
</protein>
<keyword evidence="1" id="KW-0677">Repeat</keyword>
<dbReference type="Proteomes" id="UP000037460">
    <property type="component" value="Unassembled WGS sequence"/>
</dbReference>
<name>A0A0M0JN75_9EUKA</name>
<evidence type="ECO:0000313" key="6">
    <source>
        <dbReference type="Proteomes" id="UP000037460"/>
    </source>
</evidence>
<feature type="region of interest" description="Disordered" evidence="4">
    <location>
        <begin position="392"/>
        <end position="425"/>
    </location>
</feature>
<evidence type="ECO:0000256" key="2">
    <source>
        <dbReference type="ARBA" id="ARBA00022803"/>
    </source>
</evidence>
<feature type="coiled-coil region" evidence="3">
    <location>
        <begin position="305"/>
        <end position="351"/>
    </location>
</feature>
<dbReference type="OrthoDB" id="298012at2759"/>
<organism evidence="5 6">
    <name type="scientific">Chrysochromulina tobinii</name>
    <dbReference type="NCBI Taxonomy" id="1460289"/>
    <lineage>
        <taxon>Eukaryota</taxon>
        <taxon>Haptista</taxon>
        <taxon>Haptophyta</taxon>
        <taxon>Prymnesiophyceae</taxon>
        <taxon>Prymnesiales</taxon>
        <taxon>Chrysochromulinaceae</taxon>
        <taxon>Chrysochromulina</taxon>
    </lineage>
</organism>
<dbReference type="EMBL" id="JWZX01002633">
    <property type="protein sequence ID" value="KOO28026.1"/>
    <property type="molecule type" value="Genomic_DNA"/>
</dbReference>
<evidence type="ECO:0000313" key="5">
    <source>
        <dbReference type="EMBL" id="KOO28026.1"/>
    </source>
</evidence>
<dbReference type="InterPro" id="IPR011990">
    <property type="entry name" value="TPR-like_helical_dom_sf"/>
</dbReference>
<dbReference type="PANTHER" id="PTHR11242">
    <property type="entry name" value="ARYL HYDROCARBON RECEPTOR INTERACTING PROTEIN RELATED"/>
    <property type="match status" value="1"/>
</dbReference>
<comment type="caution">
    <text evidence="5">The sequence shown here is derived from an EMBL/GenBank/DDBJ whole genome shotgun (WGS) entry which is preliminary data.</text>
</comment>
<feature type="compositionally biased region" description="Basic and acidic residues" evidence="4">
    <location>
        <begin position="279"/>
        <end position="288"/>
    </location>
</feature>
<keyword evidence="2" id="KW-0802">TPR repeat</keyword>
<accession>A0A0M0JN75</accession>
<keyword evidence="3" id="KW-0175">Coiled coil</keyword>
<keyword evidence="6" id="KW-1185">Reference proteome</keyword>
<feature type="compositionally biased region" description="Acidic residues" evidence="4">
    <location>
        <begin position="401"/>
        <end position="413"/>
    </location>
</feature>
<evidence type="ECO:0000256" key="3">
    <source>
        <dbReference type="SAM" id="Coils"/>
    </source>
</evidence>
<dbReference type="InterPro" id="IPR039663">
    <property type="entry name" value="AIP/AIPL1/TTC9"/>
</dbReference>
<sequence length="463" mass="51956">MPGNMLNTPGIMDRSTEFGNMMHHAMGMKSHEMEKHRRKFEGYPTYLQNSMWMQNQTCLELRKLPVGARLAGAAELKEQGNEFFRKKKYASAVECYEAAIGAFRYLRQNDPDWKNKGIKDESIDLIDDIVGEGRAEDEDERRAVRDFATSCYNNLGACFLGRACTGKPELGSSIDEDYKRCVQACTNALELDGLNSKALYRRARARSEPLTATDGDNDSAIADLSEAAAAAPDDKEIRALLTKLKKGRLEAKKKDASALKGLFDKSELYDEKTLAAQRARAEEEKKLNDPAAGKPRTPEMAEKEAREAEAAIAHLRENRRHADADELEKKLAVHRQQLEEYKRLAAEEEVRSARNDPKNIDFANPTPEQIADAKKHGIDLLDPLIVKELQRMQRQEQQGGEGEDDADNPDEEEMGARGAPPPARDAGAGSLRYWIFGIMLSVGFYRVWNELNPALGPEPLDEW</sequence>
<dbReference type="PANTHER" id="PTHR11242:SF0">
    <property type="entry name" value="TPR_REGION DOMAIN-CONTAINING PROTEIN"/>
    <property type="match status" value="1"/>
</dbReference>
<evidence type="ECO:0000256" key="1">
    <source>
        <dbReference type="ARBA" id="ARBA00022737"/>
    </source>
</evidence>
<proteinExistence type="predicted"/>
<reference evidence="6" key="1">
    <citation type="journal article" date="2015" name="PLoS Genet.">
        <title>Genome Sequence and Transcriptome Analyses of Chrysochromulina tobin: Metabolic Tools for Enhanced Algal Fitness in the Prominent Order Prymnesiales (Haptophyceae).</title>
        <authorList>
            <person name="Hovde B.T."/>
            <person name="Deodato C.R."/>
            <person name="Hunsperger H.M."/>
            <person name="Ryken S.A."/>
            <person name="Yost W."/>
            <person name="Jha R.K."/>
            <person name="Patterson J."/>
            <person name="Monnat R.J. Jr."/>
            <person name="Barlow S.B."/>
            <person name="Starkenburg S.R."/>
            <person name="Cattolico R.A."/>
        </authorList>
    </citation>
    <scope>NUCLEOTIDE SEQUENCE</scope>
    <source>
        <strain evidence="6">CCMP291</strain>
    </source>
</reference>
<gene>
    <name evidence="5" type="ORF">Ctob_004712</name>
</gene>
<dbReference type="AlphaFoldDB" id="A0A0M0JN75"/>
<feature type="region of interest" description="Disordered" evidence="4">
    <location>
        <begin position="279"/>
        <end position="300"/>
    </location>
</feature>